<keyword evidence="8" id="KW-1185">Reference proteome</keyword>
<dbReference type="KEGG" id="pfy:PFICI_14354"/>
<dbReference type="Gene3D" id="3.40.50.1820">
    <property type="entry name" value="alpha/beta hydrolase"/>
    <property type="match status" value="1"/>
</dbReference>
<evidence type="ECO:0000313" key="7">
    <source>
        <dbReference type="EMBL" id="ETS74488.1"/>
    </source>
</evidence>
<gene>
    <name evidence="7" type="ORF">PFICI_14354</name>
</gene>
<dbReference type="AlphaFoldDB" id="W3WKS2"/>
<feature type="signal peptide" evidence="6">
    <location>
        <begin position="1"/>
        <end position="18"/>
    </location>
</feature>
<proteinExistence type="inferred from homology"/>
<dbReference type="PRINTS" id="PR00724">
    <property type="entry name" value="CRBOXYPTASEC"/>
</dbReference>
<keyword evidence="6" id="KW-0732">Signal</keyword>
<comment type="similarity">
    <text evidence="1 6">Belongs to the peptidase S10 family.</text>
</comment>
<dbReference type="RefSeq" id="XP_007841126.1">
    <property type="nucleotide sequence ID" value="XM_007842935.1"/>
</dbReference>
<evidence type="ECO:0000256" key="1">
    <source>
        <dbReference type="ARBA" id="ARBA00009431"/>
    </source>
</evidence>
<keyword evidence="5" id="KW-0325">Glycoprotein</keyword>
<dbReference type="InterPro" id="IPR033124">
    <property type="entry name" value="Ser_caboxypep_his_AS"/>
</dbReference>
<dbReference type="HOGENOM" id="CLU_008523_10_3_1"/>
<dbReference type="PANTHER" id="PTHR11802">
    <property type="entry name" value="SERINE PROTEASE FAMILY S10 SERINE CARBOXYPEPTIDASE"/>
    <property type="match status" value="1"/>
</dbReference>
<reference evidence="8" key="1">
    <citation type="journal article" date="2015" name="BMC Genomics">
        <title>Genomic and transcriptomic analysis of the endophytic fungus Pestalotiopsis fici reveals its lifestyle and high potential for synthesis of natural products.</title>
        <authorList>
            <person name="Wang X."/>
            <person name="Zhang X."/>
            <person name="Liu L."/>
            <person name="Xiang M."/>
            <person name="Wang W."/>
            <person name="Sun X."/>
            <person name="Che Y."/>
            <person name="Guo L."/>
            <person name="Liu G."/>
            <person name="Guo L."/>
            <person name="Wang C."/>
            <person name="Yin W.B."/>
            <person name="Stadler M."/>
            <person name="Zhang X."/>
            <person name="Liu X."/>
        </authorList>
    </citation>
    <scope>NUCLEOTIDE SEQUENCE [LARGE SCALE GENOMIC DNA]</scope>
    <source>
        <strain evidence="8">W106-1 / CGMCC3.15140</strain>
    </source>
</reference>
<dbReference type="GO" id="GO:0000324">
    <property type="term" value="C:fungal-type vacuole"/>
    <property type="evidence" value="ECO:0007669"/>
    <property type="project" value="TreeGrafter"/>
</dbReference>
<dbReference type="GO" id="GO:0004185">
    <property type="term" value="F:serine-type carboxypeptidase activity"/>
    <property type="evidence" value="ECO:0007669"/>
    <property type="project" value="UniProtKB-UniRule"/>
</dbReference>
<feature type="chain" id="PRO_5005150155" description="Carboxypeptidase" evidence="6">
    <location>
        <begin position="19"/>
        <end position="690"/>
    </location>
</feature>
<dbReference type="EMBL" id="KI912120">
    <property type="protein sequence ID" value="ETS74488.1"/>
    <property type="molecule type" value="Genomic_DNA"/>
</dbReference>
<dbReference type="OrthoDB" id="443318at2759"/>
<dbReference type="SUPFAM" id="SSF53474">
    <property type="entry name" value="alpha/beta-Hydrolases"/>
    <property type="match status" value="1"/>
</dbReference>
<name>W3WKS2_PESFW</name>
<protein>
    <recommendedName>
        <fullName evidence="6">Carboxypeptidase</fullName>
        <ecNumber evidence="6">3.4.16.-</ecNumber>
    </recommendedName>
</protein>
<dbReference type="InterPro" id="IPR001563">
    <property type="entry name" value="Peptidase_S10"/>
</dbReference>
<dbReference type="Pfam" id="PF00450">
    <property type="entry name" value="Peptidase_S10"/>
    <property type="match status" value="1"/>
</dbReference>
<dbReference type="InterPro" id="IPR018202">
    <property type="entry name" value="Ser_caboxypep_ser_AS"/>
</dbReference>
<accession>W3WKS2</accession>
<evidence type="ECO:0000256" key="5">
    <source>
        <dbReference type="ARBA" id="ARBA00023180"/>
    </source>
</evidence>
<sequence length="690" mass="72627">MNLPGQVLAALLVGLSLAQFPDPEPSLTTIPSPIDPNITISYKIPSSGACATAFDTQQQYTGWVQVPLAAYGESSDNSSSTTTTTNLFFWFIGSREPTAALTVWLNGGPGASSMLGLFNENGPCEVVDAGQGPDRYTTVAREWGWDRASNMLFVDQPSQVGFSYDNATRGSLDLLTNQVSVPPASRPDSLPESLFLNGTFSSGNASATANTTETAAMAVYHLLQGFLGVFPEFNPPDGDSLGVNLFAESYGGKYGPVFASKWQEMNAARASGAISKNTTVDIRLKSLGIVNGCIDDLIQAPYYPAMATKNSYGLVAINSVRAQAANASFYVKGGCQELITSCRAAVQTNDPDNTGAVTAVNELCSQAYDFCSNNVMLPYTDASRSVYDIAALLPDSFPPSRYLAYLNSAEFQQAIGATTNYTEISSTVASAFASTGDYERESLVPKLASLLSDGIRVGLIYGDRDYICNWLGGEAISLALASAAAVSPASPDTESMQYTSFAGAGYAPIIVNDSYIGGVVRQLGNLSFSRIYQAGHSVPAYQPETAFQVFARIILGTSVSNGQPIDLSVYNTTGAANATKTFALPASPSGTCWIRNMAGSCSEEQQKQLLDPDGQGKNVAIVNGALVTKSGTSVPSATTVVATTTVTEPLTGVFTATSTPSSAAMHVQSIEPPVAMGVLGWLCVFSTVFW</sequence>
<evidence type="ECO:0000256" key="2">
    <source>
        <dbReference type="ARBA" id="ARBA00022645"/>
    </source>
</evidence>
<dbReference type="Proteomes" id="UP000030651">
    <property type="component" value="Unassembled WGS sequence"/>
</dbReference>
<dbReference type="MEROPS" id="S10.016"/>
<keyword evidence="4 6" id="KW-0378">Hydrolase</keyword>
<dbReference type="OMA" id="IWHMLQG"/>
<organism evidence="7 8">
    <name type="scientific">Pestalotiopsis fici (strain W106-1 / CGMCC3.15140)</name>
    <dbReference type="NCBI Taxonomy" id="1229662"/>
    <lineage>
        <taxon>Eukaryota</taxon>
        <taxon>Fungi</taxon>
        <taxon>Dikarya</taxon>
        <taxon>Ascomycota</taxon>
        <taxon>Pezizomycotina</taxon>
        <taxon>Sordariomycetes</taxon>
        <taxon>Xylariomycetidae</taxon>
        <taxon>Amphisphaeriales</taxon>
        <taxon>Sporocadaceae</taxon>
        <taxon>Pestalotiopsis</taxon>
    </lineage>
</organism>
<dbReference type="GO" id="GO:0006508">
    <property type="term" value="P:proteolysis"/>
    <property type="evidence" value="ECO:0007669"/>
    <property type="project" value="UniProtKB-KW"/>
</dbReference>
<dbReference type="InParanoid" id="W3WKS2"/>
<dbReference type="PANTHER" id="PTHR11802:SF404">
    <property type="entry name" value="CARBOXYPEPTIDASE"/>
    <property type="match status" value="1"/>
</dbReference>
<keyword evidence="2 6" id="KW-0121">Carboxypeptidase</keyword>
<dbReference type="eggNOG" id="KOG1282">
    <property type="taxonomic scope" value="Eukaryota"/>
</dbReference>
<dbReference type="EC" id="3.4.16.-" evidence="6"/>
<dbReference type="GeneID" id="19279367"/>
<keyword evidence="3 6" id="KW-0645">Protease</keyword>
<dbReference type="PROSITE" id="PS00131">
    <property type="entry name" value="CARBOXYPEPT_SER_SER"/>
    <property type="match status" value="1"/>
</dbReference>
<evidence type="ECO:0000256" key="4">
    <source>
        <dbReference type="ARBA" id="ARBA00022801"/>
    </source>
</evidence>
<evidence type="ECO:0000313" key="8">
    <source>
        <dbReference type="Proteomes" id="UP000030651"/>
    </source>
</evidence>
<evidence type="ECO:0000256" key="3">
    <source>
        <dbReference type="ARBA" id="ARBA00022670"/>
    </source>
</evidence>
<evidence type="ECO:0000256" key="6">
    <source>
        <dbReference type="RuleBase" id="RU361156"/>
    </source>
</evidence>
<dbReference type="InterPro" id="IPR029058">
    <property type="entry name" value="AB_hydrolase_fold"/>
</dbReference>
<dbReference type="PROSITE" id="PS00560">
    <property type="entry name" value="CARBOXYPEPT_SER_HIS"/>
    <property type="match status" value="1"/>
</dbReference>